<proteinExistence type="predicted"/>
<dbReference type="Proteomes" id="UP000236594">
    <property type="component" value="Unassembled WGS sequence"/>
</dbReference>
<evidence type="ECO:0000256" key="1">
    <source>
        <dbReference type="SAM" id="Phobius"/>
    </source>
</evidence>
<keyword evidence="1" id="KW-0812">Transmembrane</keyword>
<protein>
    <submittedName>
        <fullName evidence="2">Uncharacterized protein</fullName>
    </submittedName>
</protein>
<comment type="caution">
    <text evidence="2">The sequence shown here is derived from an EMBL/GenBank/DDBJ whole genome shotgun (WGS) entry which is preliminary data.</text>
</comment>
<feature type="transmembrane region" description="Helical" evidence="1">
    <location>
        <begin position="7"/>
        <end position="26"/>
    </location>
</feature>
<reference evidence="2 3" key="1">
    <citation type="submission" date="2018-04" db="EMBL/GenBank/DDBJ databases">
        <title>Draft Genome Sequence of Phosphate-Solubilizing Chryseobacterium sp. ISE14 that is a Biocontrol and Plant Growth-Promoting Rhizobacterium Isolated from Cucumber.</title>
        <authorList>
            <person name="Jeong J.-J."/>
            <person name="Sang M.K."/>
            <person name="Choi I.-G."/>
            <person name="Kim K.D."/>
        </authorList>
    </citation>
    <scope>NUCLEOTIDE SEQUENCE [LARGE SCALE GENOMIC DNA]</scope>
    <source>
        <strain evidence="2 3">ISE14</strain>
    </source>
</reference>
<dbReference type="RefSeq" id="WP_103246973.1">
    <property type="nucleotide sequence ID" value="NZ_PPED02000008.1"/>
</dbReference>
<evidence type="ECO:0000313" key="3">
    <source>
        <dbReference type="Proteomes" id="UP000236594"/>
    </source>
</evidence>
<evidence type="ECO:0000313" key="2">
    <source>
        <dbReference type="EMBL" id="PWN63077.1"/>
    </source>
</evidence>
<dbReference type="EMBL" id="PPED02000008">
    <property type="protein sequence ID" value="PWN63077.1"/>
    <property type="molecule type" value="Genomic_DNA"/>
</dbReference>
<feature type="transmembrane region" description="Helical" evidence="1">
    <location>
        <begin position="62"/>
        <end position="89"/>
    </location>
</feature>
<keyword evidence="1" id="KW-0472">Membrane</keyword>
<keyword evidence="3" id="KW-1185">Reference proteome</keyword>
<sequence>MKNTHITILYLVISLFFLAEAILSFNHYSFSGYYTDKIINWIWLAMTLFMVIWFWRKRIIKIYFVLLAFTVLLSMLPMMIPFFALVNYFSTLDDYQQIQLDGTYRIERTRPNVLHRPQIFVYKKEGIIEKSIYKTPYLFVVEKVFQDHFTNDIEGENQSIQKARLVKVTKDSIGIEYEITNKKSVFYHKEKEAPEL</sequence>
<organism evidence="2 3">
    <name type="scientific">Chryseobacterium phosphatilyticum</name>
    <dbReference type="NCBI Taxonomy" id="475075"/>
    <lineage>
        <taxon>Bacteria</taxon>
        <taxon>Pseudomonadati</taxon>
        <taxon>Bacteroidota</taxon>
        <taxon>Flavobacteriia</taxon>
        <taxon>Flavobacteriales</taxon>
        <taxon>Weeksellaceae</taxon>
        <taxon>Chryseobacterium group</taxon>
        <taxon>Chryseobacterium</taxon>
    </lineage>
</organism>
<dbReference type="AlphaFoldDB" id="A0A316WPF3"/>
<gene>
    <name evidence="2" type="ORF">C1631_022595</name>
</gene>
<dbReference type="OrthoDB" id="1163261at2"/>
<accession>A0A316WPF3</accession>
<name>A0A316WPF3_9FLAO</name>
<keyword evidence="1" id="KW-1133">Transmembrane helix</keyword>
<feature type="transmembrane region" description="Helical" evidence="1">
    <location>
        <begin position="38"/>
        <end position="55"/>
    </location>
</feature>